<organism evidence="1 2">
    <name type="scientific">Pajaroellobacter abortibovis</name>
    <dbReference type="NCBI Taxonomy" id="1882918"/>
    <lineage>
        <taxon>Bacteria</taxon>
        <taxon>Pseudomonadati</taxon>
        <taxon>Myxococcota</taxon>
        <taxon>Polyangia</taxon>
        <taxon>Polyangiales</taxon>
        <taxon>Polyangiaceae</taxon>
    </lineage>
</organism>
<keyword evidence="2" id="KW-1185">Reference proteome</keyword>
<sequence>MGGREIGYDSLTREEELKLLLEEFSLGSKKGGIEDSTEGRWYQIDFELGLTEKHHKFVGEVWRTVKLGGAIESTEMNMESDVIIVFHLFSAKDDGEAKSMVSGFFQQVQTKIWRESRSTNFQSR</sequence>
<name>A0A1L6MWH2_9BACT</name>
<gene>
    <name evidence="1" type="ORF">BCY86_03850</name>
</gene>
<accession>A0A1L6MWH2</accession>
<dbReference type="Proteomes" id="UP000185544">
    <property type="component" value="Chromosome"/>
</dbReference>
<reference evidence="1 2" key="1">
    <citation type="submission" date="2016-08" db="EMBL/GenBank/DDBJ databases">
        <title>Identification and validation of antigenic proteins from Pajaroellobacter abortibovis using de-novo genome sequence assembly and reverse vaccinology.</title>
        <authorList>
            <person name="Welly B.T."/>
            <person name="Miller M.R."/>
            <person name="Stott J.L."/>
            <person name="Blanchard M.T."/>
            <person name="Islas-Trejo A.D."/>
            <person name="O'Rourke S.M."/>
            <person name="Young A.E."/>
            <person name="Medrano J.F."/>
            <person name="Van Eenennaam A.L."/>
        </authorList>
    </citation>
    <scope>NUCLEOTIDE SEQUENCE [LARGE SCALE GENOMIC DNA]</scope>
    <source>
        <strain evidence="1 2">BTF92-0548A/99-0131</strain>
    </source>
</reference>
<evidence type="ECO:0000313" key="1">
    <source>
        <dbReference type="EMBL" id="APR99909.1"/>
    </source>
</evidence>
<dbReference type="EMBL" id="CP016908">
    <property type="protein sequence ID" value="APR99909.1"/>
    <property type="molecule type" value="Genomic_DNA"/>
</dbReference>
<dbReference type="AlphaFoldDB" id="A0A1L6MWH2"/>
<dbReference type="KEGG" id="pabo:BCY86_03850"/>
<dbReference type="RefSeq" id="WP_075276559.1">
    <property type="nucleotide sequence ID" value="NZ_CP016908.1"/>
</dbReference>
<proteinExistence type="predicted"/>
<dbReference type="STRING" id="1882918.BCY86_03850"/>
<protein>
    <submittedName>
        <fullName evidence="1">Uncharacterized protein</fullName>
    </submittedName>
</protein>
<evidence type="ECO:0000313" key="2">
    <source>
        <dbReference type="Proteomes" id="UP000185544"/>
    </source>
</evidence>